<reference evidence="2 3" key="1">
    <citation type="submission" date="2017-09" db="EMBL/GenBank/DDBJ databases">
        <authorList>
            <person name="Ehlers B."/>
            <person name="Leendertz F.H."/>
        </authorList>
    </citation>
    <scope>NUCLEOTIDE SEQUENCE [LARGE SCALE GENOMIC DNA]</scope>
    <source>
        <strain evidence="2 3">CGMCC 4.6857</strain>
    </source>
</reference>
<dbReference type="PANTHER" id="PTHR43784:SF2">
    <property type="entry name" value="GDSL-LIKE LIPASE_ACYLHYDROLASE, PUTATIVE (AFU_ORTHOLOGUE AFUA_2G00820)-RELATED"/>
    <property type="match status" value="1"/>
</dbReference>
<name>A0A285GJD9_9ACTN</name>
<evidence type="ECO:0000259" key="1">
    <source>
        <dbReference type="Pfam" id="PF13472"/>
    </source>
</evidence>
<dbReference type="PANTHER" id="PTHR43784">
    <property type="entry name" value="GDSL-LIKE LIPASE/ACYLHYDROLASE, PUTATIVE (AFU_ORTHOLOGUE AFUA_2G00820)-RELATED"/>
    <property type="match status" value="1"/>
</dbReference>
<keyword evidence="3" id="KW-1185">Reference proteome</keyword>
<protein>
    <submittedName>
        <fullName evidence="2">Lysophospholipase L1</fullName>
    </submittedName>
</protein>
<dbReference type="InterPro" id="IPR036514">
    <property type="entry name" value="SGNH_hydro_sf"/>
</dbReference>
<organism evidence="2 3">
    <name type="scientific">Paractinoplanes atraurantiacus</name>
    <dbReference type="NCBI Taxonomy" id="1036182"/>
    <lineage>
        <taxon>Bacteria</taxon>
        <taxon>Bacillati</taxon>
        <taxon>Actinomycetota</taxon>
        <taxon>Actinomycetes</taxon>
        <taxon>Micromonosporales</taxon>
        <taxon>Micromonosporaceae</taxon>
        <taxon>Paractinoplanes</taxon>
    </lineage>
</organism>
<dbReference type="EMBL" id="OBDY01000002">
    <property type="protein sequence ID" value="SNY23538.1"/>
    <property type="molecule type" value="Genomic_DNA"/>
</dbReference>
<gene>
    <name evidence="2" type="ORF">SAMN05421748_10257</name>
</gene>
<feature type="domain" description="SGNH hydrolase-type esterase" evidence="1">
    <location>
        <begin position="12"/>
        <end position="176"/>
    </location>
</feature>
<dbReference type="Proteomes" id="UP000219612">
    <property type="component" value="Unassembled WGS sequence"/>
</dbReference>
<evidence type="ECO:0000313" key="3">
    <source>
        <dbReference type="Proteomes" id="UP000219612"/>
    </source>
</evidence>
<accession>A0A285GJD9</accession>
<evidence type="ECO:0000313" key="2">
    <source>
        <dbReference type="EMBL" id="SNY23538.1"/>
    </source>
</evidence>
<dbReference type="Gene3D" id="3.40.50.1110">
    <property type="entry name" value="SGNH hydrolase"/>
    <property type="match status" value="1"/>
</dbReference>
<dbReference type="AlphaFoldDB" id="A0A285GJD9"/>
<dbReference type="Pfam" id="PF13472">
    <property type="entry name" value="Lipase_GDSL_2"/>
    <property type="match status" value="1"/>
</dbReference>
<dbReference type="SUPFAM" id="SSF52266">
    <property type="entry name" value="SGNH hydrolase"/>
    <property type="match status" value="1"/>
</dbReference>
<dbReference type="CDD" id="cd01832">
    <property type="entry name" value="SGNH_hydrolase_like_1"/>
    <property type="match status" value="1"/>
</dbReference>
<proteinExistence type="predicted"/>
<dbReference type="InterPro" id="IPR013830">
    <property type="entry name" value="SGNH_hydro"/>
</dbReference>
<dbReference type="OrthoDB" id="3474033at2"/>
<sequence>MTEDKAWHRIAVLGDSIAVHRGDPVDGFPTQTWAETLTLALAPAEYLNLGVHGALAAEIRAGQLGPALAFRPNLAILAAGANDAVRRSFSSGAVEADLVAMIAALSRAGALVVTFGCFDLSGTLGAEAAGRLRTLSELTERAVRDHGGLHINFGAHPDQRVLGADGLHINARGHAIVAATLVHSLEEPCRAGDVPRT</sequence>
<dbReference type="InterPro" id="IPR053140">
    <property type="entry name" value="GDSL_Rv0518-like"/>
</dbReference>
<dbReference type="RefSeq" id="WP_097318841.1">
    <property type="nucleotide sequence ID" value="NZ_OBDY01000002.1"/>
</dbReference>